<dbReference type="EMBL" id="JACIER010000011">
    <property type="protein sequence ID" value="MBB4044956.1"/>
    <property type="molecule type" value="Genomic_DNA"/>
</dbReference>
<comment type="caution">
    <text evidence="2">The sequence shown here is derived from an EMBL/GenBank/DDBJ whole genome shotgun (WGS) entry which is preliminary data.</text>
</comment>
<evidence type="ECO:0008006" key="4">
    <source>
        <dbReference type="Google" id="ProtNLM"/>
    </source>
</evidence>
<sequence>MKKLSKFRLLGFLVLVALACSCSNELHMFLPEGPKGDNGLSAHELWLQEIDKGTIVWTGGKDIAGFFLYLKGQDGQDGQNGQDGQDGQNGKDGKSAYELWIEEVAKGIDNPHSPGTEWDKSKNSQQDFWDYLTGADGGDGLSAYELWKIEVDKGLEDPHNLGHNWDKNKTELADFWEYLRGENGSTIILGSPNVIIDTFGGVEGEYVSPQNGSVTYTVYDKGGNRAKPGTEVKNMPATLNNQIYTVDANGKIKVPKEDLPLDATINQRFGTCEVKFTGESEWYVSAANTLVPNRVQVKLYTVTYRNPVLVYQGWITLRVQIQRKTSDSGNWGFTPSTLYNYAGTSIKTYQLSGKEVDPAIDIPANGLSIQSDNRNFADAGASYDIGFTMFNRDAIETGATWSGVQAYFGIAATAYGETIYAESVIDRYTPIQKVPMIADVKAQKVGESLYRISARFQTETVNDDYLYAGGYNYSSINTLGKPYLSVQVDGNAKNTKCMILKFIKGSGSDQTTITCNPVSINDGGLSKTDVGGGVPVGSTIQLECDNHLFATRGSIGVLNTDGASGLVINLSGGGTIPVTIVSSID</sequence>
<name>A0A840D038_9BACE</name>
<evidence type="ECO:0000256" key="1">
    <source>
        <dbReference type="SAM" id="SignalP"/>
    </source>
</evidence>
<dbReference type="Proteomes" id="UP000560658">
    <property type="component" value="Unassembled WGS sequence"/>
</dbReference>
<dbReference type="RefSeq" id="WP_183208967.1">
    <property type="nucleotide sequence ID" value="NZ_JACIER010000011.1"/>
</dbReference>
<keyword evidence="1" id="KW-0732">Signal</keyword>
<evidence type="ECO:0000313" key="3">
    <source>
        <dbReference type="Proteomes" id="UP000560658"/>
    </source>
</evidence>
<feature type="signal peptide" evidence="1">
    <location>
        <begin position="1"/>
        <end position="19"/>
    </location>
</feature>
<accession>A0A840D038</accession>
<gene>
    <name evidence="2" type="ORF">GGR06_002758</name>
</gene>
<feature type="chain" id="PRO_5032420534" description="Collagen-like protein" evidence="1">
    <location>
        <begin position="20"/>
        <end position="585"/>
    </location>
</feature>
<dbReference type="PROSITE" id="PS51257">
    <property type="entry name" value="PROKAR_LIPOPROTEIN"/>
    <property type="match status" value="1"/>
</dbReference>
<keyword evidence="3" id="KW-1185">Reference proteome</keyword>
<protein>
    <recommendedName>
        <fullName evidence="4">Collagen-like protein</fullName>
    </recommendedName>
</protein>
<evidence type="ECO:0000313" key="2">
    <source>
        <dbReference type="EMBL" id="MBB4044956.1"/>
    </source>
</evidence>
<reference evidence="2" key="1">
    <citation type="submission" date="2020-08" db="EMBL/GenBank/DDBJ databases">
        <title>Genomic Encyclopedia of Type Strains, Phase IV (KMG-IV): sequencing the most valuable type-strain genomes for metagenomic binning, comparative biology and taxonomic classification.</title>
        <authorList>
            <person name="Goeker M."/>
        </authorList>
    </citation>
    <scope>NUCLEOTIDE SEQUENCE [LARGE SCALE GENOMIC DNA]</scope>
    <source>
        <strain evidence="2">DSM 105720</strain>
    </source>
</reference>
<proteinExistence type="predicted"/>
<dbReference type="AlphaFoldDB" id="A0A840D038"/>
<organism evidence="2 3">
    <name type="scientific">Bacteroides reticulotermitis</name>
    <dbReference type="NCBI Taxonomy" id="1133319"/>
    <lineage>
        <taxon>Bacteria</taxon>
        <taxon>Pseudomonadati</taxon>
        <taxon>Bacteroidota</taxon>
        <taxon>Bacteroidia</taxon>
        <taxon>Bacteroidales</taxon>
        <taxon>Bacteroidaceae</taxon>
        <taxon>Bacteroides</taxon>
    </lineage>
</organism>